<gene>
    <name evidence="1" type="ORF">A3C17_01980</name>
</gene>
<dbReference type="AlphaFoldDB" id="A0A1F7U0Q0"/>
<evidence type="ECO:0000313" key="2">
    <source>
        <dbReference type="Proteomes" id="UP000177097"/>
    </source>
</evidence>
<protein>
    <submittedName>
        <fullName evidence="1">Uncharacterized protein</fullName>
    </submittedName>
</protein>
<dbReference type="Proteomes" id="UP000177097">
    <property type="component" value="Unassembled WGS sequence"/>
</dbReference>
<comment type="caution">
    <text evidence="1">The sequence shown here is derived from an EMBL/GenBank/DDBJ whole genome shotgun (WGS) entry which is preliminary data.</text>
</comment>
<dbReference type="EMBL" id="MGDX01000005">
    <property type="protein sequence ID" value="OGL71859.1"/>
    <property type="molecule type" value="Genomic_DNA"/>
</dbReference>
<proteinExistence type="predicted"/>
<reference evidence="1 2" key="1">
    <citation type="journal article" date="2016" name="Nat. Commun.">
        <title>Thousands of microbial genomes shed light on interconnected biogeochemical processes in an aquifer system.</title>
        <authorList>
            <person name="Anantharaman K."/>
            <person name="Brown C.T."/>
            <person name="Hug L.A."/>
            <person name="Sharon I."/>
            <person name="Castelle C.J."/>
            <person name="Probst A.J."/>
            <person name="Thomas B.C."/>
            <person name="Singh A."/>
            <person name="Wilkins M.J."/>
            <person name="Karaoz U."/>
            <person name="Brodie E.L."/>
            <person name="Williams K.H."/>
            <person name="Hubbard S.S."/>
            <person name="Banfield J.F."/>
        </authorList>
    </citation>
    <scope>NUCLEOTIDE SEQUENCE [LARGE SCALE GENOMIC DNA]</scope>
</reference>
<name>A0A1F7U0Q0_9BACT</name>
<evidence type="ECO:0000313" key="1">
    <source>
        <dbReference type="EMBL" id="OGL71859.1"/>
    </source>
</evidence>
<sequence length="106" mass="11928">MSHDSESLANNEAVEAAAREKKYAMRVRNAAGNEFTMIVQMDRTGGETMVTIHKLEEGETIDASNMDFTRRMCVGRSRNLDRVAARNEALAQARSLMERDGYTEIK</sequence>
<dbReference type="STRING" id="1802389.A3C17_01980"/>
<accession>A0A1F7U0Q0</accession>
<organism evidence="1 2">
    <name type="scientific">Candidatus Uhrbacteria bacterium RIFCSPHIGHO2_02_FULL_53_13</name>
    <dbReference type="NCBI Taxonomy" id="1802389"/>
    <lineage>
        <taxon>Bacteria</taxon>
        <taxon>Candidatus Uhriibacteriota</taxon>
    </lineage>
</organism>